<feature type="active site" evidence="7">
    <location>
        <position position="270"/>
    </location>
</feature>
<reference evidence="13" key="1">
    <citation type="submission" date="2025-08" db="UniProtKB">
        <authorList>
            <consortium name="RefSeq"/>
        </authorList>
    </citation>
    <scope>IDENTIFICATION</scope>
    <source>
        <strain evidence="13">11010-0011.00</strain>
        <tissue evidence="13">Whole body</tissue>
    </source>
</reference>
<dbReference type="PROSITE" id="PS00141">
    <property type="entry name" value="ASP_PROTEASE"/>
    <property type="match status" value="2"/>
</dbReference>
<keyword evidence="2 9" id="KW-0645">Protease</keyword>
<dbReference type="SUPFAM" id="SSF50630">
    <property type="entry name" value="Acid proteases"/>
    <property type="match status" value="1"/>
</dbReference>
<organism evidence="12 13">
    <name type="scientific">Drosophila lebanonensis</name>
    <name type="common">Fruit fly</name>
    <name type="synonym">Scaptodrosophila lebanonensis</name>
    <dbReference type="NCBI Taxonomy" id="7225"/>
    <lineage>
        <taxon>Eukaryota</taxon>
        <taxon>Metazoa</taxon>
        <taxon>Ecdysozoa</taxon>
        <taxon>Arthropoda</taxon>
        <taxon>Hexapoda</taxon>
        <taxon>Insecta</taxon>
        <taxon>Pterygota</taxon>
        <taxon>Neoptera</taxon>
        <taxon>Endopterygota</taxon>
        <taxon>Diptera</taxon>
        <taxon>Brachycera</taxon>
        <taxon>Muscomorpha</taxon>
        <taxon>Ephydroidea</taxon>
        <taxon>Drosophilidae</taxon>
        <taxon>Scaptodrosophila</taxon>
    </lineage>
</organism>
<dbReference type="RefSeq" id="XP_030383639.1">
    <property type="nucleotide sequence ID" value="XM_030527779.1"/>
</dbReference>
<dbReference type="InterPro" id="IPR001461">
    <property type="entry name" value="Aspartic_peptidase_A1"/>
</dbReference>
<comment type="similarity">
    <text evidence="1 9">Belongs to the peptidase A1 family.</text>
</comment>
<dbReference type="PROSITE" id="PS51767">
    <property type="entry name" value="PEPTIDASE_A1"/>
    <property type="match status" value="1"/>
</dbReference>
<keyword evidence="5 8" id="KW-1015">Disulfide bond</keyword>
<evidence type="ECO:0000313" key="12">
    <source>
        <dbReference type="Proteomes" id="UP000504634"/>
    </source>
</evidence>
<dbReference type="InterPro" id="IPR021109">
    <property type="entry name" value="Peptidase_aspartic_dom_sf"/>
</dbReference>
<feature type="active site" evidence="7">
    <location>
        <position position="87"/>
    </location>
</feature>
<feature type="disulfide bond" evidence="8">
    <location>
        <begin position="302"/>
        <end position="340"/>
    </location>
</feature>
<dbReference type="AlphaFoldDB" id="A0A6J2U5J9"/>
<evidence type="ECO:0000313" key="13">
    <source>
        <dbReference type="RefSeq" id="XP_030383639.1"/>
    </source>
</evidence>
<sequence>MFKVLGALAVIVALASAELHRVPVHKRENFVKTRENVLAEKAFLRSKYRLPTPRALNEEELSNSLNMAYYGEITIGTPPQSFEVLFDSGSSNLWVPSNTCPSTGCLNHKQYDSSASSTYVANGESFAIQYGSGSLSGFLSTDTVDVNGLTITSQTFAEATSEPGTNFNDANFDGILGMAYESLAVDSVVPPFYNMVSQGLVDSSVFSFYLARAGSATDGGELIFGGSDSSLYTGSLTYVPISEQGYWQFTMASATIDGYSVCSSCQAIADTGTSLIVAPEDAYEIISELIGADTSDGNLVDCSSVSSMPVLTLNIGGTDFTLEPSAYIIQSTDSDGTVSCMSAFEYMGTDFWILGDVFIGQYYTEFDLGNNRIGFAPVA</sequence>
<evidence type="ECO:0000256" key="6">
    <source>
        <dbReference type="ARBA" id="ARBA00023180"/>
    </source>
</evidence>
<dbReference type="GeneID" id="115631118"/>
<evidence type="ECO:0000256" key="4">
    <source>
        <dbReference type="ARBA" id="ARBA00022801"/>
    </source>
</evidence>
<keyword evidence="4 9" id="KW-0378">Hydrolase</keyword>
<evidence type="ECO:0000256" key="5">
    <source>
        <dbReference type="ARBA" id="ARBA00023157"/>
    </source>
</evidence>
<evidence type="ECO:0000256" key="10">
    <source>
        <dbReference type="SAM" id="SignalP"/>
    </source>
</evidence>
<feature type="chain" id="PRO_5027001393" evidence="10">
    <location>
        <begin position="18"/>
        <end position="379"/>
    </location>
</feature>
<feature type="signal peptide" evidence="10">
    <location>
        <begin position="1"/>
        <end position="17"/>
    </location>
</feature>
<gene>
    <name evidence="13" type="primary">LOC115631118</name>
</gene>
<evidence type="ECO:0000256" key="2">
    <source>
        <dbReference type="ARBA" id="ARBA00022670"/>
    </source>
</evidence>
<accession>A0A6J2U5J9</accession>
<evidence type="ECO:0000256" key="7">
    <source>
        <dbReference type="PIRSR" id="PIRSR601461-1"/>
    </source>
</evidence>
<keyword evidence="3 9" id="KW-0064">Aspartyl protease</keyword>
<dbReference type="PANTHER" id="PTHR47966">
    <property type="entry name" value="BETA-SITE APP-CLEAVING ENZYME, ISOFORM A-RELATED"/>
    <property type="match status" value="1"/>
</dbReference>
<keyword evidence="6" id="KW-0325">Glycoprotein</keyword>
<evidence type="ECO:0000256" key="9">
    <source>
        <dbReference type="RuleBase" id="RU000454"/>
    </source>
</evidence>
<dbReference type="InterPro" id="IPR033121">
    <property type="entry name" value="PEPTIDASE_A1"/>
</dbReference>
<dbReference type="FunFam" id="2.40.70.10:FF:000002">
    <property type="entry name" value="Vacuolar aspartic proteinase"/>
    <property type="match status" value="1"/>
</dbReference>
<dbReference type="Proteomes" id="UP000504634">
    <property type="component" value="Unplaced"/>
</dbReference>
<feature type="disulfide bond" evidence="8">
    <location>
        <begin position="100"/>
        <end position="105"/>
    </location>
</feature>
<dbReference type="Pfam" id="PF00026">
    <property type="entry name" value="Asp"/>
    <property type="match status" value="1"/>
</dbReference>
<dbReference type="Gene3D" id="2.40.70.10">
    <property type="entry name" value="Acid Proteases"/>
    <property type="match status" value="2"/>
</dbReference>
<dbReference type="InterPro" id="IPR001969">
    <property type="entry name" value="Aspartic_peptidase_AS"/>
</dbReference>
<keyword evidence="10" id="KW-0732">Signal</keyword>
<feature type="domain" description="Peptidase A1" evidence="11">
    <location>
        <begin position="69"/>
        <end position="376"/>
    </location>
</feature>
<protein>
    <submittedName>
        <fullName evidence="13">Lysosomal aspartic protease-like</fullName>
    </submittedName>
</protein>
<dbReference type="GO" id="GO:0004190">
    <property type="term" value="F:aspartic-type endopeptidase activity"/>
    <property type="evidence" value="ECO:0007669"/>
    <property type="project" value="UniProtKB-KW"/>
</dbReference>
<evidence type="ECO:0000259" key="11">
    <source>
        <dbReference type="PROSITE" id="PS51767"/>
    </source>
</evidence>
<dbReference type="PRINTS" id="PR00792">
    <property type="entry name" value="PEPSIN"/>
</dbReference>
<evidence type="ECO:0000256" key="1">
    <source>
        <dbReference type="ARBA" id="ARBA00007447"/>
    </source>
</evidence>
<dbReference type="FunFam" id="2.40.70.10:FF:000091">
    <property type="entry name" value="GG22202"/>
    <property type="match status" value="1"/>
</dbReference>
<name>A0A6J2U5J9_DROLE</name>
<proteinExistence type="inferred from homology"/>
<dbReference type="GO" id="GO:0005764">
    <property type="term" value="C:lysosome"/>
    <property type="evidence" value="ECO:0007669"/>
    <property type="project" value="TreeGrafter"/>
</dbReference>
<evidence type="ECO:0000256" key="3">
    <source>
        <dbReference type="ARBA" id="ARBA00022750"/>
    </source>
</evidence>
<evidence type="ECO:0000256" key="8">
    <source>
        <dbReference type="PIRSR" id="PIRSR601461-2"/>
    </source>
</evidence>
<dbReference type="GO" id="GO:0006508">
    <property type="term" value="P:proteolysis"/>
    <property type="evidence" value="ECO:0007669"/>
    <property type="project" value="UniProtKB-KW"/>
</dbReference>
<keyword evidence="12" id="KW-1185">Reference proteome</keyword>
<dbReference type="OrthoDB" id="771136at2759"/>
<dbReference type="PANTHER" id="PTHR47966:SF51">
    <property type="entry name" value="BETA-SITE APP-CLEAVING ENZYME, ISOFORM A-RELATED"/>
    <property type="match status" value="1"/>
</dbReference>